<feature type="compositionally biased region" description="Pro residues" evidence="1">
    <location>
        <begin position="64"/>
        <end position="75"/>
    </location>
</feature>
<protein>
    <recommendedName>
        <fullName evidence="3">PA14 domain-containing protein</fullName>
    </recommendedName>
</protein>
<feature type="transmembrane region" description="Helical" evidence="2">
    <location>
        <begin position="23"/>
        <end position="44"/>
    </location>
</feature>
<gene>
    <name evidence="4" type="ORF">CXU22_01410</name>
</gene>
<dbReference type="AlphaFoldDB" id="A0A2N8HG63"/>
<keyword evidence="2" id="KW-0812">Transmembrane</keyword>
<feature type="domain" description="PA14" evidence="3">
    <location>
        <begin position="175"/>
        <end position="379"/>
    </location>
</feature>
<keyword evidence="2" id="KW-1133">Transmembrane helix</keyword>
<dbReference type="SUPFAM" id="SSF56988">
    <property type="entry name" value="Anthrax protective antigen"/>
    <property type="match status" value="1"/>
</dbReference>
<evidence type="ECO:0000259" key="3">
    <source>
        <dbReference type="PROSITE" id="PS51820"/>
    </source>
</evidence>
<dbReference type="OrthoDB" id="184151at2"/>
<dbReference type="EMBL" id="PJKA01000003">
    <property type="protein sequence ID" value="PNC19698.1"/>
    <property type="molecule type" value="Genomic_DNA"/>
</dbReference>
<evidence type="ECO:0000256" key="1">
    <source>
        <dbReference type="SAM" id="MobiDB-lite"/>
    </source>
</evidence>
<name>A0A2N8HG63_9BACT</name>
<keyword evidence="2" id="KW-0472">Membrane</keyword>
<reference evidence="4 5" key="1">
    <citation type="journal article" date="2017" name="BMC Genomics">
        <title>Genome sequencing of 39 Akkermansia muciniphila isolates reveals its population structure, genomic and functional diverisity, and global distribution in mammalian gut microbiotas.</title>
        <authorList>
            <person name="Guo X."/>
            <person name="Li S."/>
            <person name="Zhang J."/>
            <person name="Wu F."/>
            <person name="Li X."/>
            <person name="Wu D."/>
            <person name="Zhang M."/>
            <person name="Ou Z."/>
            <person name="Jie Z."/>
            <person name="Yan Q."/>
            <person name="Li P."/>
            <person name="Yi J."/>
            <person name="Peng Y."/>
        </authorList>
    </citation>
    <scope>NUCLEOTIDE SEQUENCE [LARGE SCALE GENOMIC DNA]</scope>
    <source>
        <strain evidence="4 5">GP24</strain>
    </source>
</reference>
<comment type="caution">
    <text evidence="4">The sequence shown here is derived from an EMBL/GenBank/DDBJ whole genome shotgun (WGS) entry which is preliminary data.</text>
</comment>
<proteinExistence type="predicted"/>
<dbReference type="InterPro" id="IPR037524">
    <property type="entry name" value="PA14/GLEYA"/>
</dbReference>
<organism evidence="4 5">
    <name type="scientific">Akkermansia muciniphila</name>
    <dbReference type="NCBI Taxonomy" id="239935"/>
    <lineage>
        <taxon>Bacteria</taxon>
        <taxon>Pseudomonadati</taxon>
        <taxon>Verrucomicrobiota</taxon>
        <taxon>Verrucomicrobiia</taxon>
        <taxon>Verrucomicrobiales</taxon>
        <taxon>Akkermansiaceae</taxon>
        <taxon>Akkermansia</taxon>
    </lineage>
</organism>
<evidence type="ECO:0000313" key="5">
    <source>
        <dbReference type="Proteomes" id="UP000236000"/>
    </source>
</evidence>
<dbReference type="PROSITE" id="PS51820">
    <property type="entry name" value="PA14"/>
    <property type="match status" value="1"/>
</dbReference>
<evidence type="ECO:0000313" key="4">
    <source>
        <dbReference type="EMBL" id="PNC19698.1"/>
    </source>
</evidence>
<sequence>MSLHIEPTEEAVDTLRKERRKNYIAALATSFLSVILAGAILYSLTIIIAPPEEPKVVGYITPDDAPPADTPPPPEVQRETSSSSHAETPVKVVVAAAAAPVSLPKIDIDPPDEPVMLEEGTALGMGDGFGPDLGDSTSAFGTSQPSGSTLVGTFYDAKQTPGGRPTNMNMEQYRAFLSRFVNKGWNESELNRFYKAPQQLYAAQFYIPRTPAKDAPKAYGCDDKVKPSQWLAIYRGKVRAPKSGTFRFVGLGDDYLAVRFNNQNVFDYGWESASLGKMTANNAQWLDAMEGKPGNDAQKKELKDIGINVPPVTFYKYGTSGHWNNTMRGVAAGKPFTVEQGKVYPIEILVSEGPGGEFGMTLLLEEVGVPPMSKDPKTGAPILPLFRTNYGVPKPDKNKEYVPFDEIGIVWESIK</sequence>
<accession>A0A2N8HG63</accession>
<dbReference type="RefSeq" id="WP_102711820.1">
    <property type="nucleotide sequence ID" value="NZ_PJKA01000003.1"/>
</dbReference>
<dbReference type="Proteomes" id="UP000236000">
    <property type="component" value="Unassembled WGS sequence"/>
</dbReference>
<evidence type="ECO:0000256" key="2">
    <source>
        <dbReference type="SAM" id="Phobius"/>
    </source>
</evidence>
<feature type="region of interest" description="Disordered" evidence="1">
    <location>
        <begin position="58"/>
        <end position="88"/>
    </location>
</feature>